<dbReference type="STRING" id="373672.SAMN05421785_10191"/>
<sequence>MKMKKIILLVILAINQNIYSQNKLLKSDKLTTTDSVKIIGMYPKWDKNKTYEKYNFLITDKKIVDSLIESVEYGDNTKNEWEQNTFSIILNKANKEVRRVSISPALHHAHTNGESYKFDVSILEKLAKKYPLTYKWYEKEFKDEQQFNQFNSEILKQEKTLYVSKPTFIYEGSFELQFPKNEKFLHPKAIDDYLRPQIEKIVNGKKFSISYIANEFNLKNRDQYTMTINGPYTLFKDLKDKNSKKGEWIPAKFIAVIYEKE</sequence>
<evidence type="ECO:0000313" key="1">
    <source>
        <dbReference type="EMBL" id="SIS52529.1"/>
    </source>
</evidence>
<proteinExistence type="predicted"/>
<evidence type="ECO:0000313" key="2">
    <source>
        <dbReference type="Proteomes" id="UP000185781"/>
    </source>
</evidence>
<protein>
    <submittedName>
        <fullName evidence="1">Uncharacterized protein</fullName>
    </submittedName>
</protein>
<gene>
    <name evidence="1" type="ORF">SAMN05421785_10191</name>
</gene>
<reference evidence="1 2" key="1">
    <citation type="submission" date="2017-01" db="EMBL/GenBank/DDBJ databases">
        <authorList>
            <person name="Mah S.A."/>
            <person name="Swanson W.J."/>
            <person name="Moy G.W."/>
            <person name="Vacquier V.D."/>
        </authorList>
    </citation>
    <scope>NUCLEOTIDE SEQUENCE [LARGE SCALE GENOMIC DNA]</scope>
    <source>
        <strain evidence="1 2">DSM 18014</strain>
    </source>
</reference>
<dbReference type="Proteomes" id="UP000185781">
    <property type="component" value="Unassembled WGS sequence"/>
</dbReference>
<organism evidence="1 2">
    <name type="scientific">Chryseobacterium gambrini</name>
    <dbReference type="NCBI Taxonomy" id="373672"/>
    <lineage>
        <taxon>Bacteria</taxon>
        <taxon>Pseudomonadati</taxon>
        <taxon>Bacteroidota</taxon>
        <taxon>Flavobacteriia</taxon>
        <taxon>Flavobacteriales</taxon>
        <taxon>Weeksellaceae</taxon>
        <taxon>Chryseobacterium group</taxon>
        <taxon>Chryseobacterium</taxon>
    </lineage>
</organism>
<name>A0A1N7JT36_9FLAO</name>
<dbReference type="EMBL" id="FTOV01000001">
    <property type="protein sequence ID" value="SIS52529.1"/>
    <property type="molecule type" value="Genomic_DNA"/>
</dbReference>
<dbReference type="AlphaFoldDB" id="A0A1N7JT36"/>
<accession>A0A1N7JT36</accession>
<dbReference type="RefSeq" id="WP_076389968.1">
    <property type="nucleotide sequence ID" value="NZ_FTOV01000001.1"/>
</dbReference>